<organism evidence="1 2">
    <name type="scientific">Panagrolaimus sp. ES5</name>
    <dbReference type="NCBI Taxonomy" id="591445"/>
    <lineage>
        <taxon>Eukaryota</taxon>
        <taxon>Metazoa</taxon>
        <taxon>Ecdysozoa</taxon>
        <taxon>Nematoda</taxon>
        <taxon>Chromadorea</taxon>
        <taxon>Rhabditida</taxon>
        <taxon>Tylenchina</taxon>
        <taxon>Panagrolaimomorpha</taxon>
        <taxon>Panagrolaimoidea</taxon>
        <taxon>Panagrolaimidae</taxon>
        <taxon>Panagrolaimus</taxon>
    </lineage>
</organism>
<evidence type="ECO:0000313" key="1">
    <source>
        <dbReference type="Proteomes" id="UP000887579"/>
    </source>
</evidence>
<reference evidence="2" key="1">
    <citation type="submission" date="2022-11" db="UniProtKB">
        <authorList>
            <consortium name="WormBaseParasite"/>
        </authorList>
    </citation>
    <scope>IDENTIFICATION</scope>
</reference>
<dbReference type="WBParaSite" id="ES5_v2.g14972.t1">
    <property type="protein sequence ID" value="ES5_v2.g14972.t1"/>
    <property type="gene ID" value="ES5_v2.g14972"/>
</dbReference>
<evidence type="ECO:0000313" key="2">
    <source>
        <dbReference type="WBParaSite" id="ES5_v2.g14972.t1"/>
    </source>
</evidence>
<sequence>MDIDAPFEGFSNSNRQRTPVFIHGTAQRQYFEFPKFIMDYILKNPKSAKQWKKVIQTCKWVFNENPIIVIPCLHFDRNYAFDGYATCLTGDCNDAHDRHINLMNEQYKIWITQNLDIKNGTDVAQSLVSRIFKCDAKTANIRNQVLTNFKEFLFLIPEVVNLSFDSVIKENDSKLIPFEKILESLPKLEEFR</sequence>
<name>A0AC34FDR5_9BILA</name>
<proteinExistence type="predicted"/>
<dbReference type="Proteomes" id="UP000887579">
    <property type="component" value="Unplaced"/>
</dbReference>
<accession>A0AC34FDR5</accession>
<protein>
    <submittedName>
        <fullName evidence="2">Uncharacterized protein</fullName>
    </submittedName>
</protein>